<reference evidence="9 10" key="1">
    <citation type="submission" date="2016-07" db="EMBL/GenBank/DDBJ databases">
        <title>Pervasive Adenine N6-methylation of Active Genes in Fungi.</title>
        <authorList>
            <consortium name="DOE Joint Genome Institute"/>
            <person name="Mondo S.J."/>
            <person name="Dannebaum R.O."/>
            <person name="Kuo R.C."/>
            <person name="Labutti K."/>
            <person name="Haridas S."/>
            <person name="Kuo A."/>
            <person name="Salamov A."/>
            <person name="Ahrendt S.R."/>
            <person name="Lipzen A."/>
            <person name="Sullivan W."/>
            <person name="Andreopoulos W.B."/>
            <person name="Clum A."/>
            <person name="Lindquist E."/>
            <person name="Daum C."/>
            <person name="Ramamoorthy G.K."/>
            <person name="Gryganskyi A."/>
            <person name="Culley D."/>
            <person name="Magnuson J.K."/>
            <person name="James T.Y."/>
            <person name="O'Malley M.A."/>
            <person name="Stajich J.E."/>
            <person name="Spatafora J.W."/>
            <person name="Visel A."/>
            <person name="Grigoriev I.V."/>
        </authorList>
    </citation>
    <scope>NUCLEOTIDE SEQUENCE [LARGE SCALE GENOMIC DNA]</scope>
    <source>
        <strain evidence="9 10">JEL800</strain>
    </source>
</reference>
<dbReference type="Gene3D" id="3.40.50.1820">
    <property type="entry name" value="alpha/beta hydrolase"/>
    <property type="match status" value="1"/>
</dbReference>
<dbReference type="OrthoDB" id="194865at2759"/>
<dbReference type="Proteomes" id="UP000193642">
    <property type="component" value="Unassembled WGS sequence"/>
</dbReference>
<dbReference type="Pfam" id="PF12697">
    <property type="entry name" value="Abhydrolase_6"/>
    <property type="match status" value="1"/>
</dbReference>
<feature type="active site" evidence="7">
    <location>
        <position position="117"/>
    </location>
</feature>
<organism evidence="9 10">
    <name type="scientific">Rhizoclosmatium globosum</name>
    <dbReference type="NCBI Taxonomy" id="329046"/>
    <lineage>
        <taxon>Eukaryota</taxon>
        <taxon>Fungi</taxon>
        <taxon>Fungi incertae sedis</taxon>
        <taxon>Chytridiomycota</taxon>
        <taxon>Chytridiomycota incertae sedis</taxon>
        <taxon>Chytridiomycetes</taxon>
        <taxon>Chytridiales</taxon>
        <taxon>Chytriomycetaceae</taxon>
        <taxon>Rhizoclosmatium</taxon>
    </lineage>
</organism>
<keyword evidence="3 6" id="KW-0719">Serine esterase</keyword>
<evidence type="ECO:0000256" key="2">
    <source>
        <dbReference type="ARBA" id="ARBA00020672"/>
    </source>
</evidence>
<evidence type="ECO:0000256" key="5">
    <source>
        <dbReference type="ARBA" id="ARBA00049203"/>
    </source>
</evidence>
<keyword evidence="10" id="KW-1185">Reference proteome</keyword>
<dbReference type="PANTHER" id="PTHR14189:SF0">
    <property type="entry name" value="PROTEIN PHOSPHATASE METHYLESTERASE 1"/>
    <property type="match status" value="1"/>
</dbReference>
<accession>A0A1Y2CNS0</accession>
<gene>
    <name evidence="9" type="ORF">BCR33DRAFT_782304</name>
</gene>
<dbReference type="InterPro" id="IPR000073">
    <property type="entry name" value="AB_hydrolase_1"/>
</dbReference>
<comment type="function">
    <text evidence="6">Demethylates proteins that have been reversibly carboxymethylated.</text>
</comment>
<comment type="caution">
    <text evidence="9">The sequence shown here is derived from an EMBL/GenBank/DDBJ whole genome shotgun (WGS) entry which is preliminary data.</text>
</comment>
<dbReference type="SUPFAM" id="SSF53474">
    <property type="entry name" value="alpha/beta-Hydrolases"/>
    <property type="match status" value="1"/>
</dbReference>
<comment type="similarity">
    <text evidence="1 6">Belongs to the AB hydrolase superfamily.</text>
</comment>
<evidence type="ECO:0000256" key="6">
    <source>
        <dbReference type="PIRNR" id="PIRNR022950"/>
    </source>
</evidence>
<feature type="active site" evidence="7">
    <location>
        <position position="268"/>
    </location>
</feature>
<dbReference type="InterPro" id="IPR016812">
    <property type="entry name" value="PPase_methylesterase_euk"/>
</dbReference>
<dbReference type="PIRSF" id="PIRSF022950">
    <property type="entry name" value="PPase_methylesterase_euk"/>
    <property type="match status" value="1"/>
</dbReference>
<dbReference type="STRING" id="329046.A0A1Y2CNS0"/>
<comment type="catalytic activity">
    <reaction evidence="5">
        <text>[phosphatase 2A protein]-C-terminal L-leucine methyl ester + H2O = [phosphatase 2A protein]-C-terminal L-leucine + methanol + H(+)</text>
        <dbReference type="Rhea" id="RHEA:48548"/>
        <dbReference type="Rhea" id="RHEA-COMP:12134"/>
        <dbReference type="Rhea" id="RHEA-COMP:12135"/>
        <dbReference type="ChEBI" id="CHEBI:15377"/>
        <dbReference type="ChEBI" id="CHEBI:15378"/>
        <dbReference type="ChEBI" id="CHEBI:17790"/>
        <dbReference type="ChEBI" id="CHEBI:90516"/>
        <dbReference type="ChEBI" id="CHEBI:90517"/>
        <dbReference type="EC" id="3.1.1.89"/>
    </reaction>
</comment>
<evidence type="ECO:0000259" key="8">
    <source>
        <dbReference type="Pfam" id="PF12697"/>
    </source>
</evidence>
<evidence type="ECO:0000256" key="3">
    <source>
        <dbReference type="ARBA" id="ARBA00022487"/>
    </source>
</evidence>
<feature type="active site" evidence="7">
    <location>
        <position position="142"/>
    </location>
</feature>
<dbReference type="InterPro" id="IPR029058">
    <property type="entry name" value="AB_hydrolase_fold"/>
</dbReference>
<name>A0A1Y2CNS0_9FUNG</name>
<dbReference type="PANTHER" id="PTHR14189">
    <property type="entry name" value="PROTEIN PHOSPHATASE METHYLESTERASE-1 RELATED"/>
    <property type="match status" value="1"/>
</dbReference>
<dbReference type="GO" id="GO:0005763">
    <property type="term" value="C:mitochondrial small ribosomal subunit"/>
    <property type="evidence" value="ECO:0007669"/>
    <property type="project" value="EnsemblFungi"/>
</dbReference>
<dbReference type="AlphaFoldDB" id="A0A1Y2CNS0"/>
<evidence type="ECO:0000256" key="4">
    <source>
        <dbReference type="ARBA" id="ARBA00022801"/>
    </source>
</evidence>
<protein>
    <recommendedName>
        <fullName evidence="2 6">Protein phosphatase methylesterase 1</fullName>
        <shortName evidence="6">PME-1</shortName>
        <ecNumber evidence="6">3.1.1.-</ecNumber>
    </recommendedName>
</protein>
<keyword evidence="4 6" id="KW-0378">Hydrolase</keyword>
<evidence type="ECO:0000313" key="10">
    <source>
        <dbReference type="Proteomes" id="UP000193642"/>
    </source>
</evidence>
<dbReference type="GO" id="GO:0051723">
    <property type="term" value="F:protein methylesterase activity"/>
    <property type="evidence" value="ECO:0007669"/>
    <property type="project" value="UniProtKB-EC"/>
</dbReference>
<evidence type="ECO:0000256" key="1">
    <source>
        <dbReference type="ARBA" id="ARBA00008645"/>
    </source>
</evidence>
<evidence type="ECO:0000256" key="7">
    <source>
        <dbReference type="PIRSR" id="PIRSR022950-1"/>
    </source>
</evidence>
<dbReference type="EMBL" id="MCGO01000011">
    <property type="protein sequence ID" value="ORY48596.1"/>
    <property type="molecule type" value="Genomic_DNA"/>
</dbReference>
<proteinExistence type="inferred from homology"/>
<feature type="domain" description="AB hydrolase-1" evidence="8">
    <location>
        <begin position="36"/>
        <end position="280"/>
    </location>
</feature>
<evidence type="ECO:0000313" key="9">
    <source>
        <dbReference type="EMBL" id="ORY48596.1"/>
    </source>
</evidence>
<dbReference type="EC" id="3.1.1.-" evidence="6"/>
<sequence length="322" mass="34824">MASNATQTEQTIEADGDQFRVYTWTTGSGVGKAPLVVLHHGAGSSALTFGLAGGHVACLLSDESAVVVAFDARGHGATVTANADESLALDTLSNDLARVVAKVRRDNDQEVVLVGHSMGGSVVVDACSKSLIPNVVGVAVVDVVEGTAMESLTHMQSILKSRPSMFRSTDDAIKWSLRNHHVQNKESAKISIPPLFTQRDTNVFTWRTDLAASEPHWQTWFQGLSAKFLGLKCGRLLLLAGADRLDKELMIGQMQGKFQVVVFPESWHYVQEDVPDKFAASVADFWRRNQKLVVIKRFPIPLKTTTSTSSGSSAVTEPVIPP</sequence>